<protein>
    <submittedName>
        <fullName evidence="1">Putative secreted protein</fullName>
    </submittedName>
</protein>
<sequence>MEATASGCFVLFVERGAQADPSEVWQLFIVNVACDHASHSGVRDECEGALVAIPDDHQMVPLSIVDGHVVQVGDVDVRGQVWEQRYHDARVVCHD</sequence>
<dbReference type="AlphaFoldDB" id="A0A6B0UHV0"/>
<organism evidence="1">
    <name type="scientific">Ixodes ricinus</name>
    <name type="common">Common tick</name>
    <name type="synonym">Acarus ricinus</name>
    <dbReference type="NCBI Taxonomy" id="34613"/>
    <lineage>
        <taxon>Eukaryota</taxon>
        <taxon>Metazoa</taxon>
        <taxon>Ecdysozoa</taxon>
        <taxon>Arthropoda</taxon>
        <taxon>Chelicerata</taxon>
        <taxon>Arachnida</taxon>
        <taxon>Acari</taxon>
        <taxon>Parasitiformes</taxon>
        <taxon>Ixodida</taxon>
        <taxon>Ixodoidea</taxon>
        <taxon>Ixodidae</taxon>
        <taxon>Ixodinae</taxon>
        <taxon>Ixodes</taxon>
    </lineage>
</organism>
<reference evidence="1" key="1">
    <citation type="submission" date="2019-12" db="EMBL/GenBank/DDBJ databases">
        <title>An insight into the sialome of adult female Ixodes ricinus ticks feeding for 6 days.</title>
        <authorList>
            <person name="Perner J."/>
            <person name="Ribeiro J.M.C."/>
        </authorList>
    </citation>
    <scope>NUCLEOTIDE SEQUENCE</scope>
    <source>
        <strain evidence="1">Semi-engorged</strain>
        <tissue evidence="1">Salivary glands</tissue>
    </source>
</reference>
<accession>A0A6B0UHV0</accession>
<name>A0A6B0UHV0_IXORI</name>
<evidence type="ECO:0000313" key="1">
    <source>
        <dbReference type="EMBL" id="MXU87263.1"/>
    </source>
</evidence>
<dbReference type="EMBL" id="GIFC01005180">
    <property type="protein sequence ID" value="MXU87263.1"/>
    <property type="molecule type" value="Transcribed_RNA"/>
</dbReference>
<proteinExistence type="predicted"/>